<dbReference type="PANTHER" id="PTHR13847">
    <property type="entry name" value="SARCOSINE DEHYDROGENASE-RELATED"/>
    <property type="match status" value="1"/>
</dbReference>
<dbReference type="InterPro" id="IPR006076">
    <property type="entry name" value="FAD-dep_OxRdtase"/>
</dbReference>
<dbReference type="Proteomes" id="UP000887566">
    <property type="component" value="Unplaced"/>
</dbReference>
<sequence length="462" mass="52142">AKYDAYERRGLLSHAKREVMMHELFPYEADFLIIGGGIVGSSVAWWLKQRLRDEDLSVVVVENDDTFKRSSTILAAGGIRQQFSIPENVEMSMFTAEFLRNAGEHLQILDNDPPDVNVLPMGYLFLASTEEGAETMKKNWRMQTGLGAKVALLNKEELKLRFPFMNFDDVVMGSFGLENEGAIDPWQLLSAIREKNITLGVQYIKGDVEGFMFTKPHGFQESHGFVDDEEADDANYRMRRMSGVYVRPQMTDASPRPIRAYTIVNAAGPWAGKVAAMAGIGKGKGLLSIPLPVEPRKRYVYVVHVPDGPAIDMPFLIDPSGVYCRQEDVGHTYICGSSPTMEEDGLIDHSNLDVDYDYFYEKIWPVLAKRIPAFEKLKVKSAWAGYYDYNTFDQNAFIGPHLVYDNFFQVNGFSGHGLQHAIAAGRGLMERFYDGAYTSINMRKFDMRRLVKNAKLEEDGIV</sequence>
<dbReference type="SUPFAM" id="SSF51905">
    <property type="entry name" value="FAD/NAD(P)-binding domain"/>
    <property type="match status" value="1"/>
</dbReference>
<dbReference type="Gene3D" id="3.50.50.60">
    <property type="entry name" value="FAD/NAD(P)-binding domain"/>
    <property type="match status" value="1"/>
</dbReference>
<evidence type="ECO:0000313" key="7">
    <source>
        <dbReference type="WBParaSite" id="PSAMB.scaffold2983size20205.g19827.t1"/>
    </source>
</evidence>
<evidence type="ECO:0000256" key="4">
    <source>
        <dbReference type="SAM" id="Phobius"/>
    </source>
</evidence>
<dbReference type="PANTHER" id="PTHR13847:SF287">
    <property type="entry name" value="FAD-DEPENDENT OXIDOREDUCTASE DOMAIN-CONTAINING PROTEIN 1"/>
    <property type="match status" value="1"/>
</dbReference>
<dbReference type="WBParaSite" id="PSAMB.scaffold2983size20205.g19827.t1">
    <property type="protein sequence ID" value="PSAMB.scaffold2983size20205.g19827.t1"/>
    <property type="gene ID" value="PSAMB.scaffold2983size20205.g19827"/>
</dbReference>
<keyword evidence="1" id="KW-0560">Oxidoreductase</keyword>
<dbReference type="AlphaFoldDB" id="A0A914W269"/>
<accession>A0A914W269</accession>
<organism evidence="6 7">
    <name type="scientific">Plectus sambesii</name>
    <dbReference type="NCBI Taxonomy" id="2011161"/>
    <lineage>
        <taxon>Eukaryota</taxon>
        <taxon>Metazoa</taxon>
        <taxon>Ecdysozoa</taxon>
        <taxon>Nematoda</taxon>
        <taxon>Chromadorea</taxon>
        <taxon>Plectida</taxon>
        <taxon>Plectina</taxon>
        <taxon>Plectoidea</taxon>
        <taxon>Plectidae</taxon>
        <taxon>Plectus</taxon>
    </lineage>
</organism>
<dbReference type="GO" id="GO:0016491">
    <property type="term" value="F:oxidoreductase activity"/>
    <property type="evidence" value="ECO:0007669"/>
    <property type="project" value="UniProtKB-KW"/>
</dbReference>
<feature type="transmembrane region" description="Helical" evidence="4">
    <location>
        <begin position="29"/>
        <end position="47"/>
    </location>
</feature>
<keyword evidence="4" id="KW-1133">Transmembrane helix</keyword>
<keyword evidence="4" id="KW-0812">Transmembrane</keyword>
<dbReference type="Gene3D" id="3.30.9.10">
    <property type="entry name" value="D-Amino Acid Oxidase, subunit A, domain 2"/>
    <property type="match status" value="1"/>
</dbReference>
<proteinExistence type="predicted"/>
<evidence type="ECO:0000313" key="6">
    <source>
        <dbReference type="Proteomes" id="UP000887566"/>
    </source>
</evidence>
<dbReference type="Pfam" id="PF01266">
    <property type="entry name" value="DAO"/>
    <property type="match status" value="1"/>
</dbReference>
<keyword evidence="4" id="KW-0472">Membrane</keyword>
<evidence type="ECO:0000259" key="5">
    <source>
        <dbReference type="Pfam" id="PF01266"/>
    </source>
</evidence>
<name>A0A914W269_9BILA</name>
<feature type="domain" description="FAD dependent oxidoreductase" evidence="5">
    <location>
        <begin position="30"/>
        <end position="430"/>
    </location>
</feature>
<keyword evidence="6" id="KW-1185">Reference proteome</keyword>
<evidence type="ECO:0000256" key="1">
    <source>
        <dbReference type="ARBA" id="ARBA00023002"/>
    </source>
</evidence>
<evidence type="ECO:0000256" key="2">
    <source>
        <dbReference type="ARBA" id="ARBA00039785"/>
    </source>
</evidence>
<dbReference type="GO" id="GO:0005739">
    <property type="term" value="C:mitochondrion"/>
    <property type="evidence" value="ECO:0007669"/>
    <property type="project" value="GOC"/>
</dbReference>
<dbReference type="GO" id="GO:0032981">
    <property type="term" value="P:mitochondrial respiratory chain complex I assembly"/>
    <property type="evidence" value="ECO:0007669"/>
    <property type="project" value="TreeGrafter"/>
</dbReference>
<dbReference type="InterPro" id="IPR036188">
    <property type="entry name" value="FAD/NAD-bd_sf"/>
</dbReference>
<evidence type="ECO:0000256" key="3">
    <source>
        <dbReference type="ARBA" id="ARBA00046185"/>
    </source>
</evidence>
<comment type="function">
    <text evidence="3">Required for the assembly of the mitochondrial membrane respiratory chain NADH dehydrogenase (Complex I). Involved in mid-late stages of complex I assembly.</text>
</comment>
<reference evidence="7" key="1">
    <citation type="submission" date="2022-11" db="UniProtKB">
        <authorList>
            <consortium name="WormBaseParasite"/>
        </authorList>
    </citation>
    <scope>IDENTIFICATION</scope>
</reference>
<protein>
    <recommendedName>
        <fullName evidence="2">FAD-dependent oxidoreductase domain-containing protein 1</fullName>
    </recommendedName>
</protein>
<dbReference type="FunFam" id="3.30.9.10:FF:000026">
    <property type="entry name" value="FAD-dependent oxidoreductase domain-containing protein 1"/>
    <property type="match status" value="1"/>
</dbReference>